<name>A0A150QVK6_SORCE</name>
<evidence type="ECO:0000313" key="3">
    <source>
        <dbReference type="EMBL" id="KYF72049.1"/>
    </source>
</evidence>
<keyword evidence="2" id="KW-0472">Membrane</keyword>
<dbReference type="AlphaFoldDB" id="A0A150QVK6"/>
<keyword evidence="2" id="KW-1133">Transmembrane helix</keyword>
<feature type="transmembrane region" description="Helical" evidence="2">
    <location>
        <begin position="292"/>
        <end position="312"/>
    </location>
</feature>
<evidence type="ECO:0008006" key="5">
    <source>
        <dbReference type="Google" id="ProtNLM"/>
    </source>
</evidence>
<organism evidence="3 4">
    <name type="scientific">Sorangium cellulosum</name>
    <name type="common">Polyangium cellulosum</name>
    <dbReference type="NCBI Taxonomy" id="56"/>
    <lineage>
        <taxon>Bacteria</taxon>
        <taxon>Pseudomonadati</taxon>
        <taxon>Myxococcota</taxon>
        <taxon>Polyangia</taxon>
        <taxon>Polyangiales</taxon>
        <taxon>Polyangiaceae</taxon>
        <taxon>Sorangium</taxon>
    </lineage>
</organism>
<sequence length="333" mass="34283">MILAASVLLPSVGRAGTGASEAQRRLERSADRAVAEGQLARARDLWLQVWQLAPSEKAACNVGQLAFRVADMVRAAEFLALCLERTPAPRSAEERERYASRALDLARVKQEVGALTFAVPPGAQLSIDGRPVGQAPLGREVYVEPGSHRIRAALGAAAKETAVEVRAGEARLLVIDLAPLAPPAPAGGLAPPAPVGAEQATPRAPAPAGWPEAAGPAATGSDGPATGLVLLGGAATAGCISLGAIFLAEANGHQRRFDDLLARNHGGYRIAGAELQRAQSAYSAMGRAEERAAIALTAGALLGAGTLIYALFPRSRGPRVTAAGTQLGLEMTW</sequence>
<evidence type="ECO:0000256" key="2">
    <source>
        <dbReference type="SAM" id="Phobius"/>
    </source>
</evidence>
<protein>
    <recommendedName>
        <fullName evidence="5">PEGA domain-containing protein</fullName>
    </recommendedName>
</protein>
<keyword evidence="2" id="KW-0812">Transmembrane</keyword>
<feature type="compositionally biased region" description="Low complexity" evidence="1">
    <location>
        <begin position="202"/>
        <end position="220"/>
    </location>
</feature>
<accession>A0A150QVK6</accession>
<reference evidence="3 4" key="1">
    <citation type="submission" date="2014-02" db="EMBL/GenBank/DDBJ databases">
        <title>The small core and large imbalanced accessory genome model reveals a collaborative survival strategy of Sorangium cellulosum strains in nature.</title>
        <authorList>
            <person name="Han K."/>
            <person name="Peng R."/>
            <person name="Blom J."/>
            <person name="Li Y.-Z."/>
        </authorList>
    </citation>
    <scope>NUCLEOTIDE SEQUENCE [LARGE SCALE GENOMIC DNA]</scope>
    <source>
        <strain evidence="3 4">So0008-312</strain>
    </source>
</reference>
<evidence type="ECO:0000256" key="1">
    <source>
        <dbReference type="SAM" id="MobiDB-lite"/>
    </source>
</evidence>
<gene>
    <name evidence="3" type="ORF">BE15_12830</name>
</gene>
<dbReference type="Proteomes" id="UP000075260">
    <property type="component" value="Unassembled WGS sequence"/>
</dbReference>
<feature type="transmembrane region" description="Helical" evidence="2">
    <location>
        <begin position="228"/>
        <end position="248"/>
    </location>
</feature>
<dbReference type="EMBL" id="JEMA01000294">
    <property type="protein sequence ID" value="KYF72049.1"/>
    <property type="molecule type" value="Genomic_DNA"/>
</dbReference>
<proteinExistence type="predicted"/>
<evidence type="ECO:0000313" key="4">
    <source>
        <dbReference type="Proteomes" id="UP000075260"/>
    </source>
</evidence>
<feature type="region of interest" description="Disordered" evidence="1">
    <location>
        <begin position="189"/>
        <end position="220"/>
    </location>
</feature>
<comment type="caution">
    <text evidence="3">The sequence shown here is derived from an EMBL/GenBank/DDBJ whole genome shotgun (WGS) entry which is preliminary data.</text>
</comment>